<dbReference type="KEGG" id="dzi:111276337"/>
<evidence type="ECO:0000256" key="5">
    <source>
        <dbReference type="ARBA" id="ARBA00023242"/>
    </source>
</evidence>
<dbReference type="GO" id="GO:0006511">
    <property type="term" value="P:ubiquitin-dependent protein catabolic process"/>
    <property type="evidence" value="ECO:0007669"/>
    <property type="project" value="TreeGrafter"/>
</dbReference>
<keyword evidence="4" id="KW-0862">Zinc</keyword>
<comment type="subcellular location">
    <subcellularLocation>
        <location evidence="1">Nucleus</location>
    </subcellularLocation>
</comment>
<dbReference type="PANTHER" id="PTHR15439:SF0">
    <property type="entry name" value="CELL DIVISION CYCLE AND APOPTOSIS REGULATOR PROTEIN 1-RELATED"/>
    <property type="match status" value="1"/>
</dbReference>
<accession>A0A6P5WQM8</accession>
<evidence type="ECO:0000256" key="1">
    <source>
        <dbReference type="ARBA" id="ARBA00004123"/>
    </source>
</evidence>
<sequence length="321" mass="35495">MAVLYYKFKTSIDGPFISVSALKAQIFSSKRYGNGKDFDLLISDARTYEQFADGCSLIPANSSVLICRVPKIEKPVIIGEKEKPKIENIPSSVVRHSPEEEGFDFYDFGLDFDSVPTKSTVNPSNSCCKEDKIDVVFKFLPVKGFGKRQIPPQGYVYRHCKVTGHYIQYCPTNGDPNFDFKRVKPTTGISKKSVSTSSGSVISYASASTLSSSVGDNLPPELHYPLCKKVMKDAVLAKCCFASLYDKCIRDRIVSKSVCVCPWKIVSDDVLANMPLRDTINRILNQSGDSTSNSAGTEAANMKRKHLLAAKEIQQKRPDLG</sequence>
<feature type="domain" description="DWNN" evidence="6">
    <location>
        <begin position="4"/>
        <end position="70"/>
    </location>
</feature>
<evidence type="ECO:0000256" key="4">
    <source>
        <dbReference type="ARBA" id="ARBA00022833"/>
    </source>
</evidence>
<dbReference type="InterPro" id="IPR033489">
    <property type="entry name" value="RBBP6"/>
</dbReference>
<dbReference type="Gene3D" id="3.10.20.90">
    <property type="entry name" value="Phosphatidylinositol 3-kinase Catalytic Subunit, Chain A, domain 1"/>
    <property type="match status" value="1"/>
</dbReference>
<evidence type="ECO:0000259" key="6">
    <source>
        <dbReference type="PROSITE" id="PS51282"/>
    </source>
</evidence>
<dbReference type="PROSITE" id="PS51282">
    <property type="entry name" value="DWNN"/>
    <property type="match status" value="1"/>
</dbReference>
<dbReference type="GO" id="GO:0016567">
    <property type="term" value="P:protein ubiquitination"/>
    <property type="evidence" value="ECO:0007669"/>
    <property type="project" value="InterPro"/>
</dbReference>
<dbReference type="GeneID" id="111276337"/>
<reference evidence="8" key="1">
    <citation type="submission" date="2025-08" db="UniProtKB">
        <authorList>
            <consortium name="RefSeq"/>
        </authorList>
    </citation>
    <scope>IDENTIFICATION</scope>
    <source>
        <tissue evidence="8">Fruit stalk</tissue>
    </source>
</reference>
<dbReference type="Proteomes" id="UP000515121">
    <property type="component" value="Unplaced"/>
</dbReference>
<dbReference type="GO" id="GO:0006397">
    <property type="term" value="P:mRNA processing"/>
    <property type="evidence" value="ECO:0007669"/>
    <property type="project" value="InterPro"/>
</dbReference>
<dbReference type="PANTHER" id="PTHR15439">
    <property type="entry name" value="RETINOBLASTOMA-BINDING PROTEIN 6"/>
    <property type="match status" value="1"/>
</dbReference>
<dbReference type="Gene3D" id="3.30.40.10">
    <property type="entry name" value="Zinc/RING finger domain, C3HC4 (zinc finger)"/>
    <property type="match status" value="1"/>
</dbReference>
<proteinExistence type="predicted"/>
<dbReference type="RefSeq" id="XP_022717816.1">
    <property type="nucleotide sequence ID" value="XM_022862081.1"/>
</dbReference>
<dbReference type="SUPFAM" id="SSF57850">
    <property type="entry name" value="RING/U-box"/>
    <property type="match status" value="1"/>
</dbReference>
<dbReference type="SMART" id="SM01180">
    <property type="entry name" value="DWNN"/>
    <property type="match status" value="1"/>
</dbReference>
<protein>
    <submittedName>
        <fullName evidence="8">E3 ubiquitin ligase PARAQUAT TOLERANCE 3-like</fullName>
    </submittedName>
</protein>
<evidence type="ECO:0000256" key="3">
    <source>
        <dbReference type="ARBA" id="ARBA00022771"/>
    </source>
</evidence>
<dbReference type="Gene3D" id="4.10.60.10">
    <property type="entry name" value="Zinc finger, CCHC-type"/>
    <property type="match status" value="1"/>
</dbReference>
<organism evidence="7 8">
    <name type="scientific">Durio zibethinus</name>
    <name type="common">Durian</name>
    <dbReference type="NCBI Taxonomy" id="66656"/>
    <lineage>
        <taxon>Eukaryota</taxon>
        <taxon>Viridiplantae</taxon>
        <taxon>Streptophyta</taxon>
        <taxon>Embryophyta</taxon>
        <taxon>Tracheophyta</taxon>
        <taxon>Spermatophyta</taxon>
        <taxon>Magnoliopsida</taxon>
        <taxon>eudicotyledons</taxon>
        <taxon>Gunneridae</taxon>
        <taxon>Pentapetalae</taxon>
        <taxon>rosids</taxon>
        <taxon>malvids</taxon>
        <taxon>Malvales</taxon>
        <taxon>Malvaceae</taxon>
        <taxon>Helicteroideae</taxon>
        <taxon>Durio</taxon>
    </lineage>
</organism>
<keyword evidence="3" id="KW-0863">Zinc-finger</keyword>
<dbReference type="OrthoDB" id="106784at2759"/>
<gene>
    <name evidence="8" type="primary">LOC111276337</name>
</gene>
<evidence type="ECO:0000313" key="7">
    <source>
        <dbReference type="Proteomes" id="UP000515121"/>
    </source>
</evidence>
<evidence type="ECO:0000256" key="2">
    <source>
        <dbReference type="ARBA" id="ARBA00022723"/>
    </source>
</evidence>
<dbReference type="GO" id="GO:0005634">
    <property type="term" value="C:nucleus"/>
    <property type="evidence" value="ECO:0007669"/>
    <property type="project" value="UniProtKB-SubCell"/>
</dbReference>
<dbReference type="InterPro" id="IPR014891">
    <property type="entry name" value="DWNN_domain"/>
</dbReference>
<keyword evidence="2" id="KW-0479">Metal-binding</keyword>
<name>A0A6P5WQM8_DURZI</name>
<dbReference type="Pfam" id="PF08783">
    <property type="entry name" value="DWNN"/>
    <property type="match status" value="1"/>
</dbReference>
<evidence type="ECO:0000313" key="8">
    <source>
        <dbReference type="RefSeq" id="XP_022717816.1"/>
    </source>
</evidence>
<dbReference type="GO" id="GO:0061630">
    <property type="term" value="F:ubiquitin protein ligase activity"/>
    <property type="evidence" value="ECO:0007669"/>
    <property type="project" value="InterPro"/>
</dbReference>
<dbReference type="GO" id="GO:0008270">
    <property type="term" value="F:zinc ion binding"/>
    <property type="evidence" value="ECO:0007669"/>
    <property type="project" value="UniProtKB-KW"/>
</dbReference>
<keyword evidence="7" id="KW-1185">Reference proteome</keyword>
<dbReference type="InterPro" id="IPR013083">
    <property type="entry name" value="Znf_RING/FYVE/PHD"/>
</dbReference>
<keyword evidence="5" id="KW-0539">Nucleus</keyword>
<dbReference type="AlphaFoldDB" id="A0A6P5WQM8"/>